<accession>A0ABX2HL05</accession>
<reference evidence="1 2" key="1">
    <citation type="journal article" date="2020" name="Cell Host Microbe">
        <title>Functional and Genomic Variation between Human-Derived Isolates of Lachnospiraceae Reveals Inter- and Intra-Species Diversity.</title>
        <authorList>
            <person name="Sorbara M.T."/>
            <person name="Littmann E.R."/>
            <person name="Fontana E."/>
            <person name="Moody T.U."/>
            <person name="Kohout C.E."/>
            <person name="Gjonbalaj M."/>
            <person name="Eaton V."/>
            <person name="Seok R."/>
            <person name="Leiner I.M."/>
            <person name="Pamer E.G."/>
        </authorList>
    </citation>
    <scope>NUCLEOTIDE SEQUENCE [LARGE SCALE GENOMIC DNA]</scope>
    <source>
        <strain evidence="1 2">MSK.1.17</strain>
    </source>
</reference>
<evidence type="ECO:0000313" key="2">
    <source>
        <dbReference type="Proteomes" id="UP000669239"/>
    </source>
</evidence>
<sequence length="225" mass="25841">MNKKGENVITLEPIKKCKIKIALVGDSDLILNKKARSYEELEIFKQSHPKGTKIPKELQQPYNLFEKLITSITWENKIPVYDDYSMYTKEMWEELIYSNRPCILSKAFKDSFMEAFISLGYKEATSRNGTDFKRSVNISNWKNPVDITSATFSQHLTPNTGITKTNVIAQYNVFSGWKCEIEISHIDYIFATDTVLEIINNAGEFIGIGTRRAEGFGRYHVESIN</sequence>
<name>A0ABX2HL05_9FIRM</name>
<organism evidence="1 2">
    <name type="scientific">Enterocloster aldenensis</name>
    <dbReference type="NCBI Taxonomy" id="358742"/>
    <lineage>
        <taxon>Bacteria</taxon>
        <taxon>Bacillati</taxon>
        <taxon>Bacillota</taxon>
        <taxon>Clostridia</taxon>
        <taxon>Lachnospirales</taxon>
        <taxon>Lachnospiraceae</taxon>
        <taxon>Enterocloster</taxon>
    </lineage>
</organism>
<gene>
    <name evidence="1" type="ORF">G5B36_15000</name>
</gene>
<comment type="caution">
    <text evidence="1">The sequence shown here is derived from an EMBL/GenBank/DDBJ whole genome shotgun (WGS) entry which is preliminary data.</text>
</comment>
<protein>
    <submittedName>
        <fullName evidence="1">Uncharacterized protein</fullName>
    </submittedName>
</protein>
<dbReference type="EMBL" id="JAAITT010000020">
    <property type="protein sequence ID" value="NSJ49998.1"/>
    <property type="molecule type" value="Genomic_DNA"/>
</dbReference>
<keyword evidence="2" id="KW-1185">Reference proteome</keyword>
<dbReference type="Proteomes" id="UP000669239">
    <property type="component" value="Unassembled WGS sequence"/>
</dbReference>
<dbReference type="RefSeq" id="WP_165642164.1">
    <property type="nucleotide sequence ID" value="NZ_JAAITT010000020.1"/>
</dbReference>
<proteinExistence type="predicted"/>
<evidence type="ECO:0000313" key="1">
    <source>
        <dbReference type="EMBL" id="NSJ49998.1"/>
    </source>
</evidence>